<sequence length="203" mass="21658">MEKRHAGTLAVIALMACLAVVGAVGGTYLANRANSQSDDPSVDPTPSRSVTIDPASSETADPDSSESPEPSESAGEAEPRTYQIDREVYDALSLSVTLVSAEVTSGGKLRLNVRYRNDSLIDWPLACPTAEVDRTSSQVTLSDGRTVRPENSWCATTRPGKSFTLASGAEATTWALYPAVPAAGSSFDVTWYDFPVIEDVRLR</sequence>
<dbReference type="PROSITE" id="PS51257">
    <property type="entry name" value="PROKAR_LIPOPROTEIN"/>
    <property type="match status" value="1"/>
</dbReference>
<dbReference type="RefSeq" id="WP_141725456.1">
    <property type="nucleotide sequence ID" value="NZ_FMHW01000002.1"/>
</dbReference>
<dbReference type="EMBL" id="FMHW01000002">
    <property type="protein sequence ID" value="SCL41681.1"/>
    <property type="molecule type" value="Genomic_DNA"/>
</dbReference>
<keyword evidence="3" id="KW-1185">Reference proteome</keyword>
<feature type="compositionally biased region" description="Low complexity" evidence="1">
    <location>
        <begin position="67"/>
        <end position="76"/>
    </location>
</feature>
<proteinExistence type="predicted"/>
<dbReference type="Proteomes" id="UP000198959">
    <property type="component" value="Unassembled WGS sequence"/>
</dbReference>
<evidence type="ECO:0000313" key="2">
    <source>
        <dbReference type="EMBL" id="SCL41681.1"/>
    </source>
</evidence>
<name>A0A1C6TIV8_9ACTN</name>
<gene>
    <name evidence="2" type="ORF">GA0074692_6442</name>
</gene>
<dbReference type="AlphaFoldDB" id="A0A1C6TIV8"/>
<feature type="region of interest" description="Disordered" evidence="1">
    <location>
        <begin position="33"/>
        <end position="81"/>
    </location>
</feature>
<protein>
    <submittedName>
        <fullName evidence="2">Uncharacterized protein</fullName>
    </submittedName>
</protein>
<dbReference type="STRING" id="145854.GA0074692_6442"/>
<evidence type="ECO:0000256" key="1">
    <source>
        <dbReference type="SAM" id="MobiDB-lite"/>
    </source>
</evidence>
<reference evidence="3" key="1">
    <citation type="submission" date="2016-06" db="EMBL/GenBank/DDBJ databases">
        <authorList>
            <person name="Varghese N."/>
            <person name="Submissions Spin"/>
        </authorList>
    </citation>
    <scope>NUCLEOTIDE SEQUENCE [LARGE SCALE GENOMIC DNA]</scope>
    <source>
        <strain evidence="3">DSM 43817</strain>
    </source>
</reference>
<evidence type="ECO:0000313" key="3">
    <source>
        <dbReference type="Proteomes" id="UP000198959"/>
    </source>
</evidence>
<dbReference type="OrthoDB" id="3391099at2"/>
<feature type="compositionally biased region" description="Polar residues" evidence="1">
    <location>
        <begin position="33"/>
        <end position="50"/>
    </location>
</feature>
<accession>A0A1C6TIV8</accession>
<organism evidence="2 3">
    <name type="scientific">Micromonospora pallida</name>
    <dbReference type="NCBI Taxonomy" id="145854"/>
    <lineage>
        <taxon>Bacteria</taxon>
        <taxon>Bacillati</taxon>
        <taxon>Actinomycetota</taxon>
        <taxon>Actinomycetes</taxon>
        <taxon>Micromonosporales</taxon>
        <taxon>Micromonosporaceae</taxon>
        <taxon>Micromonospora</taxon>
    </lineage>
</organism>